<comment type="catalytic activity">
    <reaction evidence="10">
        <text>3 propionate 3-nitronate + 3 O2 + H2O = 3 3-oxopropanoate + 2 nitrate + nitrite + H2O2 + 3 H(+)</text>
        <dbReference type="Rhea" id="RHEA:57332"/>
        <dbReference type="ChEBI" id="CHEBI:15377"/>
        <dbReference type="ChEBI" id="CHEBI:15378"/>
        <dbReference type="ChEBI" id="CHEBI:15379"/>
        <dbReference type="ChEBI" id="CHEBI:16240"/>
        <dbReference type="ChEBI" id="CHEBI:16301"/>
        <dbReference type="ChEBI" id="CHEBI:17632"/>
        <dbReference type="ChEBI" id="CHEBI:33190"/>
        <dbReference type="ChEBI" id="CHEBI:136067"/>
    </reaction>
</comment>
<keyword evidence="8 12" id="KW-0503">Monooxygenase</keyword>
<gene>
    <name evidence="12" type="ORF">EZH22_21380</name>
</gene>
<keyword evidence="13" id="KW-1185">Reference proteome</keyword>
<keyword evidence="3" id="KW-0216">Detoxification</keyword>
<keyword evidence="7" id="KW-0560">Oxidoreductase</keyword>
<dbReference type="Proteomes" id="UP000596427">
    <property type="component" value="Chromosome"/>
</dbReference>
<keyword evidence="6" id="KW-0547">Nucleotide-binding</keyword>
<evidence type="ECO:0000256" key="2">
    <source>
        <dbReference type="ARBA" id="ARBA00009881"/>
    </source>
</evidence>
<keyword evidence="5" id="KW-0288">FMN</keyword>
<name>A0A974PL51_9HYPH</name>
<dbReference type="KEGG" id="xdi:EZH22_21380"/>
<evidence type="ECO:0000313" key="13">
    <source>
        <dbReference type="Proteomes" id="UP000596427"/>
    </source>
</evidence>
<dbReference type="SUPFAM" id="SSF51412">
    <property type="entry name" value="Inosine monophosphate dehydrogenase (IMPDH)"/>
    <property type="match status" value="1"/>
</dbReference>
<dbReference type="GO" id="GO:0000166">
    <property type="term" value="F:nucleotide binding"/>
    <property type="evidence" value="ECO:0007669"/>
    <property type="project" value="UniProtKB-KW"/>
</dbReference>
<comment type="similarity">
    <text evidence="2">Belongs to the nitronate monooxygenase family. NMO class I subfamily.</text>
</comment>
<evidence type="ECO:0000256" key="10">
    <source>
        <dbReference type="ARBA" id="ARBA00049401"/>
    </source>
</evidence>
<accession>A0A974PL51</accession>
<dbReference type="PANTHER" id="PTHR42747">
    <property type="entry name" value="NITRONATE MONOOXYGENASE-RELATED"/>
    <property type="match status" value="1"/>
</dbReference>
<evidence type="ECO:0000256" key="5">
    <source>
        <dbReference type="ARBA" id="ARBA00022643"/>
    </source>
</evidence>
<evidence type="ECO:0000256" key="6">
    <source>
        <dbReference type="ARBA" id="ARBA00022741"/>
    </source>
</evidence>
<evidence type="ECO:0000256" key="7">
    <source>
        <dbReference type="ARBA" id="ARBA00023002"/>
    </source>
</evidence>
<dbReference type="InterPro" id="IPR004136">
    <property type="entry name" value="NMO"/>
</dbReference>
<proteinExistence type="inferred from homology"/>
<dbReference type="RefSeq" id="WP_203192458.1">
    <property type="nucleotide sequence ID" value="NZ_CP063362.1"/>
</dbReference>
<dbReference type="GO" id="GO:0018580">
    <property type="term" value="F:nitronate monooxygenase activity"/>
    <property type="evidence" value="ECO:0007669"/>
    <property type="project" value="InterPro"/>
</dbReference>
<evidence type="ECO:0000256" key="1">
    <source>
        <dbReference type="ARBA" id="ARBA00001917"/>
    </source>
</evidence>
<organism evidence="12 13">
    <name type="scientific">Xanthobacter dioxanivorans</name>
    <dbReference type="NCBI Taxonomy" id="2528964"/>
    <lineage>
        <taxon>Bacteria</taxon>
        <taxon>Pseudomonadati</taxon>
        <taxon>Pseudomonadota</taxon>
        <taxon>Alphaproteobacteria</taxon>
        <taxon>Hyphomicrobiales</taxon>
        <taxon>Xanthobacteraceae</taxon>
        <taxon>Xanthobacter</taxon>
    </lineage>
</organism>
<dbReference type="Pfam" id="PF03060">
    <property type="entry name" value="NMO"/>
    <property type="match status" value="1"/>
</dbReference>
<dbReference type="EMBL" id="CP063362">
    <property type="protein sequence ID" value="QRG05592.1"/>
    <property type="molecule type" value="Genomic_DNA"/>
</dbReference>
<evidence type="ECO:0000256" key="4">
    <source>
        <dbReference type="ARBA" id="ARBA00022630"/>
    </source>
</evidence>
<evidence type="ECO:0000256" key="8">
    <source>
        <dbReference type="ARBA" id="ARBA00023033"/>
    </source>
</evidence>
<dbReference type="AlphaFoldDB" id="A0A974PL51"/>
<dbReference type="FunFam" id="3.20.20.70:FF:000154">
    <property type="entry name" value="Probable nitronate monooxygenase"/>
    <property type="match status" value="1"/>
</dbReference>
<dbReference type="CDD" id="cd04730">
    <property type="entry name" value="NPD_like"/>
    <property type="match status" value="1"/>
</dbReference>
<evidence type="ECO:0000256" key="11">
    <source>
        <dbReference type="ARBA" id="ARBA00067136"/>
    </source>
</evidence>
<evidence type="ECO:0000256" key="3">
    <source>
        <dbReference type="ARBA" id="ARBA00022575"/>
    </source>
</evidence>
<keyword evidence="4" id="KW-0285">Flavoprotein</keyword>
<evidence type="ECO:0000256" key="9">
    <source>
        <dbReference type="ARBA" id="ARBA00031155"/>
    </source>
</evidence>
<protein>
    <recommendedName>
        <fullName evidence="11">Nitronate monooxygenase</fullName>
    </recommendedName>
    <alternativeName>
        <fullName evidence="9">Propionate 3-nitronate monooxygenase</fullName>
    </alternativeName>
</protein>
<comment type="cofactor">
    <cofactor evidence="1">
        <name>FMN</name>
        <dbReference type="ChEBI" id="CHEBI:58210"/>
    </cofactor>
</comment>
<dbReference type="Gene3D" id="3.20.20.70">
    <property type="entry name" value="Aldolase class I"/>
    <property type="match status" value="1"/>
</dbReference>
<dbReference type="GO" id="GO:0009636">
    <property type="term" value="P:response to toxic substance"/>
    <property type="evidence" value="ECO:0007669"/>
    <property type="project" value="UniProtKB-KW"/>
</dbReference>
<reference evidence="12 13" key="1">
    <citation type="submission" date="2020-10" db="EMBL/GenBank/DDBJ databases">
        <title>Degradation of 1,4-Dioxane by Xanthobacter sp. YN2, via a Novel Group-2 Soluble Di-Iron Monooxygenase.</title>
        <authorList>
            <person name="Ma F."/>
            <person name="Wang Y."/>
            <person name="Yang J."/>
            <person name="Guo H."/>
            <person name="Su D."/>
            <person name="Yu L."/>
        </authorList>
    </citation>
    <scope>NUCLEOTIDE SEQUENCE [LARGE SCALE GENOMIC DNA]</scope>
    <source>
        <strain evidence="12 13">YN2</strain>
    </source>
</reference>
<dbReference type="InterPro" id="IPR013785">
    <property type="entry name" value="Aldolase_TIM"/>
</dbReference>
<evidence type="ECO:0000313" key="12">
    <source>
        <dbReference type="EMBL" id="QRG05592.1"/>
    </source>
</evidence>
<sequence length="374" mass="38493">MTKPIEPARWTDRRILDLFGIAAPILLAPMAGAGTPELAIEVARAGGLGALPGAMYTPDQLHAAIAAFRAGAPGHPLNVNFFCHAPPARDPARAMGWRTRLAPYYVEMGLDPEETPPVAGRAPFDAGLCALVEACRPEVVSFHFGLPPADLLARVKATGAKVLSSATTVAEARWLAAHGCDAVIAQGFEAGGHRGVFLSEEIAGDMPGVIARQVGTFALVPQVADAVDVPVIAAGGIADGRGVAAALMLGAAAVQVGTAYLFCPEAKIPAVHRAALETAGDENTALTNLFTGRPARGVVNKVMREVGPLSADAPAFPLAGGALVPLRQKAEAAGRGDFTSLWSGQAAGLAPRLPAFELTQQLAADALARMTRHA</sequence>
<dbReference type="PANTHER" id="PTHR42747:SF3">
    <property type="entry name" value="NITRONATE MONOOXYGENASE-RELATED"/>
    <property type="match status" value="1"/>
</dbReference>